<keyword evidence="5" id="KW-0547">Nucleotide-binding</keyword>
<dbReference type="Gene3D" id="1.10.8.280">
    <property type="entry name" value="ABC transporter ATPase domain-like"/>
    <property type="match status" value="1"/>
</dbReference>
<dbReference type="PANTHER" id="PTHR43152:SF3">
    <property type="entry name" value="UVRABC SYSTEM PROTEIN A"/>
    <property type="match status" value="1"/>
</dbReference>
<keyword evidence="8" id="KW-0863">Zinc-finger</keyword>
<dbReference type="Pfam" id="PF17760">
    <property type="entry name" value="UvrA_inter"/>
    <property type="match status" value="1"/>
</dbReference>
<evidence type="ECO:0000256" key="9">
    <source>
        <dbReference type="ARBA" id="ARBA00022833"/>
    </source>
</evidence>
<dbReference type="GO" id="GO:0005737">
    <property type="term" value="C:cytoplasm"/>
    <property type="evidence" value="ECO:0007669"/>
    <property type="project" value="UniProtKB-SubCell"/>
</dbReference>
<keyword evidence="4" id="KW-0677">Repeat</keyword>
<dbReference type="InterPro" id="IPR041552">
    <property type="entry name" value="UvrA_DNA-bd"/>
</dbReference>
<proteinExistence type="predicted"/>
<feature type="domain" description="UvrA interaction" evidence="15">
    <location>
        <begin position="2"/>
        <end position="37"/>
    </location>
</feature>
<dbReference type="GO" id="GO:0004518">
    <property type="term" value="F:nuclease activity"/>
    <property type="evidence" value="ECO:0007669"/>
    <property type="project" value="UniProtKB-KW"/>
</dbReference>
<keyword evidence="12" id="KW-0238">DNA-binding</keyword>
<dbReference type="GO" id="GO:0008270">
    <property type="term" value="F:zinc ion binding"/>
    <property type="evidence" value="ECO:0007669"/>
    <property type="project" value="UniProtKB-KW"/>
</dbReference>
<dbReference type="PANTHER" id="PTHR43152">
    <property type="entry name" value="UVRABC SYSTEM PROTEIN A"/>
    <property type="match status" value="1"/>
</dbReference>
<keyword evidence="3" id="KW-0479">Metal-binding</keyword>
<evidence type="ECO:0000256" key="10">
    <source>
        <dbReference type="ARBA" id="ARBA00022840"/>
    </source>
</evidence>
<keyword evidence="6" id="KW-0227">DNA damage</keyword>
<keyword evidence="11" id="KW-0267">Excision nuclease</keyword>
<evidence type="ECO:0000256" key="5">
    <source>
        <dbReference type="ARBA" id="ARBA00022741"/>
    </source>
</evidence>
<comment type="subcellular location">
    <subcellularLocation>
        <location evidence="1">Cytoplasm</location>
    </subcellularLocation>
</comment>
<evidence type="ECO:0000256" key="2">
    <source>
        <dbReference type="ARBA" id="ARBA00022490"/>
    </source>
</evidence>
<dbReference type="Gene3D" id="1.20.1580.10">
    <property type="entry name" value="ABC transporter ATPase like domain"/>
    <property type="match status" value="1"/>
</dbReference>
<reference evidence="16" key="1">
    <citation type="journal article" date="2014" name="Front. Microbiol.">
        <title>High frequency of phylogenetically diverse reductive dehalogenase-homologous genes in deep subseafloor sedimentary metagenomes.</title>
        <authorList>
            <person name="Kawai M."/>
            <person name="Futagami T."/>
            <person name="Toyoda A."/>
            <person name="Takaki Y."/>
            <person name="Nishi S."/>
            <person name="Hori S."/>
            <person name="Arai W."/>
            <person name="Tsubouchi T."/>
            <person name="Morono Y."/>
            <person name="Uchiyama I."/>
            <person name="Ito T."/>
            <person name="Fujiyama A."/>
            <person name="Inagaki F."/>
            <person name="Takami H."/>
        </authorList>
    </citation>
    <scope>NUCLEOTIDE SEQUENCE</scope>
    <source>
        <strain evidence="16">Expedition CK06-06</strain>
    </source>
</reference>
<evidence type="ECO:0000259" key="15">
    <source>
        <dbReference type="Pfam" id="PF17760"/>
    </source>
</evidence>
<evidence type="ECO:0000313" key="16">
    <source>
        <dbReference type="EMBL" id="GAJ12543.1"/>
    </source>
</evidence>
<dbReference type="GO" id="GO:0005524">
    <property type="term" value="F:ATP binding"/>
    <property type="evidence" value="ECO:0007669"/>
    <property type="project" value="UniProtKB-KW"/>
</dbReference>
<keyword evidence="7" id="KW-0228">DNA excision</keyword>
<evidence type="ECO:0000256" key="6">
    <source>
        <dbReference type="ARBA" id="ARBA00022763"/>
    </source>
</evidence>
<dbReference type="EMBL" id="BARW01027084">
    <property type="protein sequence ID" value="GAJ12543.1"/>
    <property type="molecule type" value="Genomic_DNA"/>
</dbReference>
<name>X1U4R0_9ZZZZ</name>
<evidence type="ECO:0000256" key="4">
    <source>
        <dbReference type="ARBA" id="ARBA00022737"/>
    </source>
</evidence>
<dbReference type="GO" id="GO:0006281">
    <property type="term" value="P:DNA repair"/>
    <property type="evidence" value="ECO:0007669"/>
    <property type="project" value="UniProtKB-KW"/>
</dbReference>
<evidence type="ECO:0000256" key="13">
    <source>
        <dbReference type="ARBA" id="ARBA00023204"/>
    </source>
</evidence>
<keyword evidence="9" id="KW-0862">Zinc</keyword>
<sequence>AVVDRLVIGQSSQSRIADSVETALKLGAGVVLVSIVDGEELLFSEHFACVHCGISLGEIAPRTFSFNSPHGACPACTGLGVMLEIDPELVILNKELSIAQGAIHPGWWLSWHMDELEMLGRRFGFSTHTPVKNLSERHLKLVLYGEDGELVRHRNRYGRVREYFTGYEGVIPYLERLAHDTQSERTRAEIERYMISSPCPVCQGKRLKPESLAVTIGDSNIIEVSSMSVTQTLHWVTDISDGNKTILSEREQIIAHQ</sequence>
<dbReference type="AlphaFoldDB" id="X1U4R0"/>
<keyword evidence="2" id="KW-0963">Cytoplasm</keyword>
<dbReference type="InterPro" id="IPR041102">
    <property type="entry name" value="UvrA_inter"/>
</dbReference>
<feature type="domain" description="UvrA DNA-binding" evidence="14">
    <location>
        <begin position="86"/>
        <end position="192"/>
    </location>
</feature>
<feature type="non-terminal residue" evidence="16">
    <location>
        <position position="257"/>
    </location>
</feature>
<evidence type="ECO:0000256" key="12">
    <source>
        <dbReference type="ARBA" id="ARBA00023125"/>
    </source>
</evidence>
<keyword evidence="10" id="KW-0067">ATP-binding</keyword>
<evidence type="ECO:0000259" key="14">
    <source>
        <dbReference type="Pfam" id="PF17755"/>
    </source>
</evidence>
<keyword evidence="13" id="KW-0234">DNA repair</keyword>
<evidence type="ECO:0000256" key="7">
    <source>
        <dbReference type="ARBA" id="ARBA00022769"/>
    </source>
</evidence>
<evidence type="ECO:0008006" key="17">
    <source>
        <dbReference type="Google" id="ProtNLM"/>
    </source>
</evidence>
<accession>X1U4R0</accession>
<organism evidence="16">
    <name type="scientific">marine sediment metagenome</name>
    <dbReference type="NCBI Taxonomy" id="412755"/>
    <lineage>
        <taxon>unclassified sequences</taxon>
        <taxon>metagenomes</taxon>
        <taxon>ecological metagenomes</taxon>
    </lineage>
</organism>
<evidence type="ECO:0000256" key="8">
    <source>
        <dbReference type="ARBA" id="ARBA00022771"/>
    </source>
</evidence>
<dbReference type="GO" id="GO:0003677">
    <property type="term" value="F:DNA binding"/>
    <property type="evidence" value="ECO:0007669"/>
    <property type="project" value="UniProtKB-KW"/>
</dbReference>
<dbReference type="Pfam" id="PF17755">
    <property type="entry name" value="UvrA_DNA-bind"/>
    <property type="match status" value="1"/>
</dbReference>
<feature type="non-terminal residue" evidence="16">
    <location>
        <position position="1"/>
    </location>
</feature>
<evidence type="ECO:0000256" key="1">
    <source>
        <dbReference type="ARBA" id="ARBA00004496"/>
    </source>
</evidence>
<protein>
    <recommendedName>
        <fullName evidence="17">UvrA DNA-binding domain-containing protein</fullName>
    </recommendedName>
</protein>
<evidence type="ECO:0000256" key="11">
    <source>
        <dbReference type="ARBA" id="ARBA00022881"/>
    </source>
</evidence>
<comment type="caution">
    <text evidence="16">The sequence shown here is derived from an EMBL/GenBank/DDBJ whole genome shotgun (WGS) entry which is preliminary data.</text>
</comment>
<evidence type="ECO:0000256" key="3">
    <source>
        <dbReference type="ARBA" id="ARBA00022723"/>
    </source>
</evidence>
<gene>
    <name evidence="16" type="ORF">S12H4_44029</name>
</gene>